<protein>
    <submittedName>
        <fullName evidence="1">Uncharacterized protein</fullName>
    </submittedName>
</protein>
<evidence type="ECO:0000313" key="1">
    <source>
        <dbReference type="EMBL" id="OJJ03247.1"/>
    </source>
</evidence>
<dbReference type="Proteomes" id="UP000184073">
    <property type="component" value="Unassembled WGS sequence"/>
</dbReference>
<proteinExistence type="predicted"/>
<dbReference type="VEuPathDB" id="FungiDB:ASPVEDRAFT_134596"/>
<evidence type="ECO:0000313" key="2">
    <source>
        <dbReference type="Proteomes" id="UP000184073"/>
    </source>
</evidence>
<dbReference type="EMBL" id="KV878130">
    <property type="protein sequence ID" value="OJJ03247.1"/>
    <property type="molecule type" value="Genomic_DNA"/>
</dbReference>
<name>A0A1L9PNX4_ASPVE</name>
<gene>
    <name evidence="1" type="ORF">ASPVEDRAFT_134596</name>
</gene>
<organism evidence="1 2">
    <name type="scientific">Aspergillus versicolor CBS 583.65</name>
    <dbReference type="NCBI Taxonomy" id="1036611"/>
    <lineage>
        <taxon>Eukaryota</taxon>
        <taxon>Fungi</taxon>
        <taxon>Dikarya</taxon>
        <taxon>Ascomycota</taxon>
        <taxon>Pezizomycotina</taxon>
        <taxon>Eurotiomycetes</taxon>
        <taxon>Eurotiomycetidae</taxon>
        <taxon>Eurotiales</taxon>
        <taxon>Aspergillaceae</taxon>
        <taxon>Aspergillus</taxon>
        <taxon>Aspergillus subgen. Nidulantes</taxon>
    </lineage>
</organism>
<dbReference type="OrthoDB" id="4177029at2759"/>
<keyword evidence="2" id="KW-1185">Reference proteome</keyword>
<sequence length="91" mass="10184">MPSPCYPSQALETYQPLPSSCAMDSSPIEHLSHSQQLLSGHRHGHLQRPNYYSNVAMYVCCQCRDGPKVWGNNPVCVICHHVACDECQLVK</sequence>
<reference evidence="2" key="1">
    <citation type="journal article" date="2017" name="Genome Biol.">
        <title>Comparative genomics reveals high biological diversity and specific adaptations in the industrially and medically important fungal genus Aspergillus.</title>
        <authorList>
            <person name="de Vries R.P."/>
            <person name="Riley R."/>
            <person name="Wiebenga A."/>
            <person name="Aguilar-Osorio G."/>
            <person name="Amillis S."/>
            <person name="Uchima C.A."/>
            <person name="Anderluh G."/>
            <person name="Asadollahi M."/>
            <person name="Askin M."/>
            <person name="Barry K."/>
            <person name="Battaglia E."/>
            <person name="Bayram O."/>
            <person name="Benocci T."/>
            <person name="Braus-Stromeyer S.A."/>
            <person name="Caldana C."/>
            <person name="Canovas D."/>
            <person name="Cerqueira G.C."/>
            <person name="Chen F."/>
            <person name="Chen W."/>
            <person name="Choi C."/>
            <person name="Clum A."/>
            <person name="Dos Santos R.A."/>
            <person name="Damasio A.R."/>
            <person name="Diallinas G."/>
            <person name="Emri T."/>
            <person name="Fekete E."/>
            <person name="Flipphi M."/>
            <person name="Freyberg S."/>
            <person name="Gallo A."/>
            <person name="Gournas C."/>
            <person name="Habgood R."/>
            <person name="Hainaut M."/>
            <person name="Harispe M.L."/>
            <person name="Henrissat B."/>
            <person name="Hilden K.S."/>
            <person name="Hope R."/>
            <person name="Hossain A."/>
            <person name="Karabika E."/>
            <person name="Karaffa L."/>
            <person name="Karanyi Z."/>
            <person name="Krasevec N."/>
            <person name="Kuo A."/>
            <person name="Kusch H."/>
            <person name="LaButti K."/>
            <person name="Lagendijk E.L."/>
            <person name="Lapidus A."/>
            <person name="Levasseur A."/>
            <person name="Lindquist E."/>
            <person name="Lipzen A."/>
            <person name="Logrieco A.F."/>
            <person name="MacCabe A."/>
            <person name="Maekelae M.R."/>
            <person name="Malavazi I."/>
            <person name="Melin P."/>
            <person name="Meyer V."/>
            <person name="Mielnichuk N."/>
            <person name="Miskei M."/>
            <person name="Molnar A.P."/>
            <person name="Mule G."/>
            <person name="Ngan C.Y."/>
            <person name="Orejas M."/>
            <person name="Orosz E."/>
            <person name="Ouedraogo J.P."/>
            <person name="Overkamp K.M."/>
            <person name="Park H.-S."/>
            <person name="Perrone G."/>
            <person name="Piumi F."/>
            <person name="Punt P.J."/>
            <person name="Ram A.F."/>
            <person name="Ramon A."/>
            <person name="Rauscher S."/>
            <person name="Record E."/>
            <person name="Riano-Pachon D.M."/>
            <person name="Robert V."/>
            <person name="Roehrig J."/>
            <person name="Ruller R."/>
            <person name="Salamov A."/>
            <person name="Salih N.S."/>
            <person name="Samson R.A."/>
            <person name="Sandor E."/>
            <person name="Sanguinetti M."/>
            <person name="Schuetze T."/>
            <person name="Sepcic K."/>
            <person name="Shelest E."/>
            <person name="Sherlock G."/>
            <person name="Sophianopoulou V."/>
            <person name="Squina F.M."/>
            <person name="Sun H."/>
            <person name="Susca A."/>
            <person name="Todd R.B."/>
            <person name="Tsang A."/>
            <person name="Unkles S.E."/>
            <person name="van de Wiele N."/>
            <person name="van Rossen-Uffink D."/>
            <person name="Oliveira J.V."/>
            <person name="Vesth T.C."/>
            <person name="Visser J."/>
            <person name="Yu J.-H."/>
            <person name="Zhou M."/>
            <person name="Andersen M.R."/>
            <person name="Archer D.B."/>
            <person name="Baker S.E."/>
            <person name="Benoit I."/>
            <person name="Brakhage A.A."/>
            <person name="Braus G.H."/>
            <person name="Fischer R."/>
            <person name="Frisvad J.C."/>
            <person name="Goldman G.H."/>
            <person name="Houbraken J."/>
            <person name="Oakley B."/>
            <person name="Pocsi I."/>
            <person name="Scazzocchio C."/>
            <person name="Seiboth B."/>
            <person name="vanKuyk P.A."/>
            <person name="Wortman J."/>
            <person name="Dyer P.S."/>
            <person name="Grigoriev I.V."/>
        </authorList>
    </citation>
    <scope>NUCLEOTIDE SEQUENCE [LARGE SCALE GENOMIC DNA]</scope>
    <source>
        <strain evidence="2">CBS 583.65</strain>
    </source>
</reference>
<accession>A0A1L9PNX4</accession>
<dbReference type="AlphaFoldDB" id="A0A1L9PNX4"/>
<dbReference type="GeneID" id="63722660"/>
<dbReference type="RefSeq" id="XP_040669009.1">
    <property type="nucleotide sequence ID" value="XM_040807149.1"/>
</dbReference>